<name>A0A3S4ZZR9_9PLAT</name>
<dbReference type="Proteomes" id="UP000784294">
    <property type="component" value="Unassembled WGS sequence"/>
</dbReference>
<protein>
    <submittedName>
        <fullName evidence="1">Uncharacterized protein</fullName>
    </submittedName>
</protein>
<sequence length="279" mass="27819">MFAALRDPAISFPVSEFSPSSTLPPITSHSLFLPSISGLTSFTSSSASAFALGITGNSSAIATSTATNPYGFAYPSMTGVTAAASTCRTSTCLPGNSPTTAVDLNPSYSSPCTTQVMRTVEALALHSNQLTPATWDCLLSFCLAVCQAVLATPLPITPQQFDDFLLRTSESGPSSGSTTTLVGGAGSVLTQAGVSAPASIASAAPSAAGGGISVSGLGADTGASGPANMSIVGAGANSGYYYSGASTTGKESIITPGSGSSKFDFFNHSLYNLNVQKAC</sequence>
<evidence type="ECO:0000313" key="2">
    <source>
        <dbReference type="Proteomes" id="UP000784294"/>
    </source>
</evidence>
<organism evidence="1 2">
    <name type="scientific">Protopolystoma xenopodis</name>
    <dbReference type="NCBI Taxonomy" id="117903"/>
    <lineage>
        <taxon>Eukaryota</taxon>
        <taxon>Metazoa</taxon>
        <taxon>Spiralia</taxon>
        <taxon>Lophotrochozoa</taxon>
        <taxon>Platyhelminthes</taxon>
        <taxon>Monogenea</taxon>
        <taxon>Polyopisthocotylea</taxon>
        <taxon>Polystomatidea</taxon>
        <taxon>Polystomatidae</taxon>
        <taxon>Protopolystoma</taxon>
    </lineage>
</organism>
<gene>
    <name evidence="1" type="ORF">PXEA_LOCUS9466</name>
</gene>
<evidence type="ECO:0000313" key="1">
    <source>
        <dbReference type="EMBL" id="VEL16026.1"/>
    </source>
</evidence>
<comment type="caution">
    <text evidence="1">The sequence shown here is derived from an EMBL/GenBank/DDBJ whole genome shotgun (WGS) entry which is preliminary data.</text>
</comment>
<dbReference type="EMBL" id="CAAALY010026854">
    <property type="protein sequence ID" value="VEL16026.1"/>
    <property type="molecule type" value="Genomic_DNA"/>
</dbReference>
<proteinExistence type="predicted"/>
<dbReference type="AlphaFoldDB" id="A0A3S4ZZR9"/>
<keyword evidence="2" id="KW-1185">Reference proteome</keyword>
<accession>A0A3S4ZZR9</accession>
<reference evidence="1" key="1">
    <citation type="submission" date="2018-11" db="EMBL/GenBank/DDBJ databases">
        <authorList>
            <consortium name="Pathogen Informatics"/>
        </authorList>
    </citation>
    <scope>NUCLEOTIDE SEQUENCE</scope>
</reference>